<dbReference type="PANTHER" id="PTHR45968:SF2">
    <property type="entry name" value="(R)-MANDELONITRILE LYASE-LIKE"/>
    <property type="match status" value="1"/>
</dbReference>
<keyword evidence="3" id="KW-0274">FAD</keyword>
<evidence type="ECO:0008006" key="7">
    <source>
        <dbReference type="Google" id="ProtNLM"/>
    </source>
</evidence>
<dbReference type="PANTHER" id="PTHR45968">
    <property type="entry name" value="OSJNBA0019K04.7 PROTEIN"/>
    <property type="match status" value="1"/>
</dbReference>
<reference evidence="5 6" key="1">
    <citation type="submission" date="2024-04" db="EMBL/GenBank/DDBJ databases">
        <title>The reference genome of an endangered Asteraceae, Deinandra increscens subsp. villosa, native to the Central Coast of California.</title>
        <authorList>
            <person name="Guilliams M."/>
            <person name="Hasenstab-Lehman K."/>
            <person name="Meyer R."/>
            <person name="Mcevoy S."/>
        </authorList>
    </citation>
    <scope>NUCLEOTIDE SEQUENCE [LARGE SCALE GENOMIC DNA]</scope>
    <source>
        <tissue evidence="5">Leaf</tissue>
    </source>
</reference>
<evidence type="ECO:0000256" key="3">
    <source>
        <dbReference type="ARBA" id="ARBA00022827"/>
    </source>
</evidence>
<organism evidence="5 6">
    <name type="scientific">Deinandra increscens subsp. villosa</name>
    <dbReference type="NCBI Taxonomy" id="3103831"/>
    <lineage>
        <taxon>Eukaryota</taxon>
        <taxon>Viridiplantae</taxon>
        <taxon>Streptophyta</taxon>
        <taxon>Embryophyta</taxon>
        <taxon>Tracheophyta</taxon>
        <taxon>Spermatophyta</taxon>
        <taxon>Magnoliopsida</taxon>
        <taxon>eudicotyledons</taxon>
        <taxon>Gunneridae</taxon>
        <taxon>Pentapetalae</taxon>
        <taxon>asterids</taxon>
        <taxon>campanulids</taxon>
        <taxon>Asterales</taxon>
        <taxon>Asteraceae</taxon>
        <taxon>Asteroideae</taxon>
        <taxon>Heliantheae alliance</taxon>
        <taxon>Madieae</taxon>
        <taxon>Madiinae</taxon>
        <taxon>Deinandra</taxon>
    </lineage>
</organism>
<dbReference type="Gene3D" id="3.50.50.60">
    <property type="entry name" value="FAD/NAD(P)-binding domain"/>
    <property type="match status" value="1"/>
</dbReference>
<evidence type="ECO:0000313" key="5">
    <source>
        <dbReference type="EMBL" id="KAK9080166.1"/>
    </source>
</evidence>
<dbReference type="Proteomes" id="UP001408789">
    <property type="component" value="Unassembled WGS sequence"/>
</dbReference>
<evidence type="ECO:0000256" key="1">
    <source>
        <dbReference type="ARBA" id="ARBA00001974"/>
    </source>
</evidence>
<keyword evidence="6" id="KW-1185">Reference proteome</keyword>
<comment type="caution">
    <text evidence="5">The sequence shown here is derived from an EMBL/GenBank/DDBJ whole genome shotgun (WGS) entry which is preliminary data.</text>
</comment>
<evidence type="ECO:0000256" key="2">
    <source>
        <dbReference type="ARBA" id="ARBA00022630"/>
    </source>
</evidence>
<sequence length="113" mass="12236">MLITLSISGTAYIEFVVNSTLLPAEDTYDYIIVGSGTVGYPLAATLFKNLCVLVLERGGLPSANPNVMTRPNSPNSHALRQSESPTQAFTSEDGVPNTRGHADEDFYKRSELN</sequence>
<dbReference type="InterPro" id="IPR036188">
    <property type="entry name" value="FAD/NAD-bd_sf"/>
</dbReference>
<feature type="compositionally biased region" description="Polar residues" evidence="4">
    <location>
        <begin position="63"/>
        <end position="90"/>
    </location>
</feature>
<dbReference type="EMBL" id="JBCNJP010000003">
    <property type="protein sequence ID" value="KAK9080166.1"/>
    <property type="molecule type" value="Genomic_DNA"/>
</dbReference>
<dbReference type="SUPFAM" id="SSF51905">
    <property type="entry name" value="FAD/NAD(P)-binding domain"/>
    <property type="match status" value="1"/>
</dbReference>
<name>A0AAP0DSE9_9ASTR</name>
<evidence type="ECO:0000256" key="4">
    <source>
        <dbReference type="SAM" id="MobiDB-lite"/>
    </source>
</evidence>
<gene>
    <name evidence="5" type="ORF">SSX86_001841</name>
</gene>
<protein>
    <recommendedName>
        <fullName evidence="7">Glucose-methanol-choline oxidoreductase N-terminal domain-containing protein</fullName>
    </recommendedName>
</protein>
<comment type="cofactor">
    <cofactor evidence="1">
        <name>FAD</name>
        <dbReference type="ChEBI" id="CHEBI:57692"/>
    </cofactor>
</comment>
<accession>A0AAP0DSE9</accession>
<dbReference type="InterPro" id="IPR051871">
    <property type="entry name" value="GMC_Oxidoreductase-Related"/>
</dbReference>
<keyword evidence="2" id="KW-0285">Flavoprotein</keyword>
<dbReference type="AlphaFoldDB" id="A0AAP0DSE9"/>
<feature type="region of interest" description="Disordered" evidence="4">
    <location>
        <begin position="63"/>
        <end position="113"/>
    </location>
</feature>
<proteinExistence type="predicted"/>
<feature type="compositionally biased region" description="Basic and acidic residues" evidence="4">
    <location>
        <begin position="100"/>
        <end position="113"/>
    </location>
</feature>
<evidence type="ECO:0000313" key="6">
    <source>
        <dbReference type="Proteomes" id="UP001408789"/>
    </source>
</evidence>